<dbReference type="InterPro" id="IPR036388">
    <property type="entry name" value="WH-like_DNA-bd_sf"/>
</dbReference>
<feature type="domain" description="HTH luxR-type" evidence="4">
    <location>
        <begin position="149"/>
        <end position="212"/>
    </location>
</feature>
<reference evidence="6" key="1">
    <citation type="journal article" date="2019" name="Int. J. Syst. Evol. Microbiol.">
        <title>The Global Catalogue of Microorganisms (GCM) 10K type strain sequencing project: providing services to taxonomists for standard genome sequencing and annotation.</title>
        <authorList>
            <consortium name="The Broad Institute Genomics Platform"/>
            <consortium name="The Broad Institute Genome Sequencing Center for Infectious Disease"/>
            <person name="Wu L."/>
            <person name="Ma J."/>
        </authorList>
    </citation>
    <scope>NUCLEOTIDE SEQUENCE [LARGE SCALE GENOMIC DNA]</scope>
    <source>
        <strain evidence="6">CCUG 63369</strain>
    </source>
</reference>
<keyword evidence="1" id="KW-0805">Transcription regulation</keyword>
<gene>
    <name evidence="5" type="ORF">ACFQZU_07000</name>
</gene>
<sequence>DRRAVRLALRAGRRLRRSGPHTGLFLLLIRAVQIAVYIDDREGAAELLEETELLCRETGAEAQEALLLAHGLVHRDVQLAESATELTREREDLPCLLESCLAIARFAEDPRPWLREAHELATRCGASVLLERIRAVARERGVPAPRVRGRRGAQAVTEQRIIELIGEGLSNGQIALRLQVSEKTVENYLTRLFARTGCRSRVELAAVSLGGQLTREVL</sequence>
<proteinExistence type="predicted"/>
<dbReference type="SUPFAM" id="SSF46894">
    <property type="entry name" value="C-terminal effector domain of the bipartite response regulators"/>
    <property type="match status" value="1"/>
</dbReference>
<dbReference type="PROSITE" id="PS00622">
    <property type="entry name" value="HTH_LUXR_1"/>
    <property type="match status" value="1"/>
</dbReference>
<dbReference type="InterPro" id="IPR000792">
    <property type="entry name" value="Tscrpt_reg_LuxR_C"/>
</dbReference>
<organism evidence="5 6">
    <name type="scientific">Streptomonospora algeriensis</name>
    <dbReference type="NCBI Taxonomy" id="995084"/>
    <lineage>
        <taxon>Bacteria</taxon>
        <taxon>Bacillati</taxon>
        <taxon>Actinomycetota</taxon>
        <taxon>Actinomycetes</taxon>
        <taxon>Streptosporangiales</taxon>
        <taxon>Nocardiopsidaceae</taxon>
        <taxon>Streptomonospora</taxon>
    </lineage>
</organism>
<dbReference type="InterPro" id="IPR016032">
    <property type="entry name" value="Sig_transdc_resp-reg_C-effctor"/>
</dbReference>
<dbReference type="PROSITE" id="PS50043">
    <property type="entry name" value="HTH_LUXR_2"/>
    <property type="match status" value="1"/>
</dbReference>
<comment type="caution">
    <text evidence="5">The sequence shown here is derived from an EMBL/GenBank/DDBJ whole genome shotgun (WGS) entry which is preliminary data.</text>
</comment>
<feature type="non-terminal residue" evidence="5">
    <location>
        <position position="1"/>
    </location>
</feature>
<keyword evidence="6" id="KW-1185">Reference proteome</keyword>
<keyword evidence="2" id="KW-0238">DNA-binding</keyword>
<dbReference type="Gene3D" id="1.10.10.10">
    <property type="entry name" value="Winged helix-like DNA-binding domain superfamily/Winged helix DNA-binding domain"/>
    <property type="match status" value="1"/>
</dbReference>
<dbReference type="PRINTS" id="PR00038">
    <property type="entry name" value="HTHLUXR"/>
</dbReference>
<evidence type="ECO:0000256" key="1">
    <source>
        <dbReference type="ARBA" id="ARBA00023015"/>
    </source>
</evidence>
<name>A0ABW3BCU9_9ACTN</name>
<dbReference type="SMART" id="SM00421">
    <property type="entry name" value="HTH_LUXR"/>
    <property type="match status" value="1"/>
</dbReference>
<evidence type="ECO:0000256" key="2">
    <source>
        <dbReference type="ARBA" id="ARBA00023125"/>
    </source>
</evidence>
<evidence type="ECO:0000313" key="6">
    <source>
        <dbReference type="Proteomes" id="UP001596956"/>
    </source>
</evidence>
<dbReference type="PANTHER" id="PTHR44688:SF16">
    <property type="entry name" value="DNA-BINDING TRANSCRIPTIONAL ACTIVATOR DEVR_DOSR"/>
    <property type="match status" value="1"/>
</dbReference>
<evidence type="ECO:0000313" key="5">
    <source>
        <dbReference type="EMBL" id="MFD0801063.1"/>
    </source>
</evidence>
<dbReference type="Proteomes" id="UP001596956">
    <property type="component" value="Unassembled WGS sequence"/>
</dbReference>
<dbReference type="PANTHER" id="PTHR44688">
    <property type="entry name" value="DNA-BINDING TRANSCRIPTIONAL ACTIVATOR DEVR_DOSR"/>
    <property type="match status" value="1"/>
</dbReference>
<accession>A0ABW3BCU9</accession>
<keyword evidence="3" id="KW-0804">Transcription</keyword>
<dbReference type="Pfam" id="PF00196">
    <property type="entry name" value="GerE"/>
    <property type="match status" value="1"/>
</dbReference>
<dbReference type="EMBL" id="JBHTHR010000142">
    <property type="protein sequence ID" value="MFD0801063.1"/>
    <property type="molecule type" value="Genomic_DNA"/>
</dbReference>
<protein>
    <submittedName>
        <fullName evidence="5">LuxR C-terminal-related transcriptional regulator</fullName>
    </submittedName>
</protein>
<evidence type="ECO:0000256" key="3">
    <source>
        <dbReference type="ARBA" id="ARBA00023163"/>
    </source>
</evidence>
<dbReference type="CDD" id="cd06170">
    <property type="entry name" value="LuxR_C_like"/>
    <property type="match status" value="1"/>
</dbReference>
<evidence type="ECO:0000259" key="4">
    <source>
        <dbReference type="PROSITE" id="PS50043"/>
    </source>
</evidence>